<keyword evidence="6" id="KW-1133">Transmembrane helix</keyword>
<keyword evidence="6" id="KW-0812">Transmembrane</keyword>
<evidence type="ECO:0000259" key="8">
    <source>
        <dbReference type="Pfam" id="PF01108"/>
    </source>
</evidence>
<evidence type="ECO:0000256" key="4">
    <source>
        <dbReference type="ARBA" id="ARBA00023170"/>
    </source>
</evidence>
<accession>A0A3P9LN67</accession>
<feature type="region of interest" description="Disordered" evidence="5">
    <location>
        <begin position="318"/>
        <end position="348"/>
    </location>
</feature>
<reference evidence="10" key="3">
    <citation type="submission" date="2025-08" db="UniProtKB">
        <authorList>
            <consortium name="Ensembl"/>
        </authorList>
    </citation>
    <scope>IDENTIFICATION</scope>
    <source>
        <strain evidence="10">HNI</strain>
    </source>
</reference>
<evidence type="ECO:0000256" key="3">
    <source>
        <dbReference type="ARBA" id="ARBA00023157"/>
    </source>
</evidence>
<name>A0A3P9LN67_ORYLA</name>
<protein>
    <recommendedName>
        <fullName evidence="12">Fibronectin type-III domain-containing protein</fullName>
    </recommendedName>
</protein>
<evidence type="ECO:0000256" key="5">
    <source>
        <dbReference type="SAM" id="MobiDB-lite"/>
    </source>
</evidence>
<dbReference type="SUPFAM" id="SSF49265">
    <property type="entry name" value="Fibronectin type III"/>
    <property type="match status" value="2"/>
</dbReference>
<comment type="similarity">
    <text evidence="1">Belongs to the type II cytokine receptor family.</text>
</comment>
<dbReference type="Gene3D" id="2.60.40.10">
    <property type="entry name" value="Immunoglobulins"/>
    <property type="match status" value="2"/>
</dbReference>
<dbReference type="Ensembl" id="ENSORLT00020013016.1">
    <property type="protein sequence ID" value="ENSORLP00020022053.1"/>
    <property type="gene ID" value="ENSORLG00020002145.1"/>
</dbReference>
<feature type="transmembrane region" description="Helical" evidence="6">
    <location>
        <begin position="242"/>
        <end position="263"/>
    </location>
</feature>
<keyword evidence="2 7" id="KW-0732">Signal</keyword>
<dbReference type="InterPro" id="IPR013783">
    <property type="entry name" value="Ig-like_fold"/>
</dbReference>
<evidence type="ECO:0000256" key="2">
    <source>
        <dbReference type="ARBA" id="ARBA00022729"/>
    </source>
</evidence>
<proteinExistence type="inferred from homology"/>
<dbReference type="Pfam" id="PF09294">
    <property type="entry name" value="Interfer-bind"/>
    <property type="match status" value="1"/>
</dbReference>
<feature type="domain" description="Interferon/interleukin receptor" evidence="9">
    <location>
        <begin position="126"/>
        <end position="230"/>
    </location>
</feature>
<dbReference type="InterPro" id="IPR036116">
    <property type="entry name" value="FN3_sf"/>
</dbReference>
<dbReference type="InterPro" id="IPR003961">
    <property type="entry name" value="FN3_dom"/>
</dbReference>
<dbReference type="InterPro" id="IPR050650">
    <property type="entry name" value="Type-II_Cytokine-TF_Rcpt"/>
</dbReference>
<evidence type="ECO:0008006" key="12">
    <source>
        <dbReference type="Google" id="ProtNLM"/>
    </source>
</evidence>
<keyword evidence="6" id="KW-0472">Membrane</keyword>
<dbReference type="AlphaFoldDB" id="A0A3P9LN67"/>
<evidence type="ECO:0000313" key="11">
    <source>
        <dbReference type="Proteomes" id="UP000265180"/>
    </source>
</evidence>
<feature type="compositionally biased region" description="Pro residues" evidence="5">
    <location>
        <begin position="327"/>
        <end position="338"/>
    </location>
</feature>
<organism evidence="10 11">
    <name type="scientific">Oryzias latipes</name>
    <name type="common">Japanese rice fish</name>
    <name type="synonym">Japanese killifish</name>
    <dbReference type="NCBI Taxonomy" id="8090"/>
    <lineage>
        <taxon>Eukaryota</taxon>
        <taxon>Metazoa</taxon>
        <taxon>Chordata</taxon>
        <taxon>Craniata</taxon>
        <taxon>Vertebrata</taxon>
        <taxon>Euteleostomi</taxon>
        <taxon>Actinopterygii</taxon>
        <taxon>Neopterygii</taxon>
        <taxon>Teleostei</taxon>
        <taxon>Neoteleostei</taxon>
        <taxon>Acanthomorphata</taxon>
        <taxon>Ovalentaria</taxon>
        <taxon>Atherinomorphae</taxon>
        <taxon>Beloniformes</taxon>
        <taxon>Adrianichthyidae</taxon>
        <taxon>Oryziinae</taxon>
        <taxon>Oryzias</taxon>
    </lineage>
</organism>
<sequence length="501" mass="57191">MWTAFVLMNLLGLTCTVGSFPPSPINVSFSSVNLRNVLHWLPGQDTPNDTHFTVQYAIYGESVDGGNQLKWMAVRQCTAIVRTWCDLSAQTSDLDDGYYARVRSVVRKKSSKWTGLQRRFDPKEETRLGPPLITVEVHNNTATITLKGPMRYQLNNQTTAISMAEIYTHMTYNLSVHNTHLEQMHHYVLQKGFFKYRLLSYNTKYCFSAQSRLLFMPIECQRSAWYCITTAQDPLIEQLQRVVVGIIFPFLFICVIVVAGFILHRYMSGKEEKSPSVLKKPFDKFSLQNKPFDKFPLDQTIHDCPVTEDNRTAKEPLLHPIDQCPNNTPPPSYSPPSYSPQRPAEPEELQDDFSVEYGDLFVTVDNEGREHQTRQAKLTEDGDVQGGLSYHPQNLSHMCPSANLQTHFNKCTDVFVISGYASQNPNEMEGVPFLPGLEVQLREEGNLEPENPLEPYVTKSVINMDDVFFAQNSETDWTEKEMDEDVTNDLVAKWNLTISMD</sequence>
<reference evidence="10" key="4">
    <citation type="submission" date="2025-09" db="UniProtKB">
        <authorList>
            <consortium name="Ensembl"/>
        </authorList>
    </citation>
    <scope>IDENTIFICATION</scope>
    <source>
        <strain evidence="10">HNI</strain>
    </source>
</reference>
<reference evidence="10 11" key="2">
    <citation type="submission" date="2017-04" db="EMBL/GenBank/DDBJ databases">
        <title>CpG methylation of centromeres and impact of large insertions on vertebrate speciation.</title>
        <authorList>
            <person name="Ichikawa K."/>
            <person name="Yoshimura J."/>
            <person name="Morishita S."/>
        </authorList>
    </citation>
    <scope>NUCLEOTIDE SEQUENCE</scope>
    <source>
        <strain evidence="10 11">HNI</strain>
    </source>
</reference>
<keyword evidence="3" id="KW-1015">Disulfide bond</keyword>
<feature type="domain" description="Fibronectin type-III" evidence="8">
    <location>
        <begin position="8"/>
        <end position="113"/>
    </location>
</feature>
<dbReference type="FunFam" id="2.60.40.10:FF:000348">
    <property type="entry name" value="Interleukin 20 receptor subunit alpha"/>
    <property type="match status" value="1"/>
</dbReference>
<dbReference type="Pfam" id="PF01108">
    <property type="entry name" value="Tissue_fac"/>
    <property type="match status" value="1"/>
</dbReference>
<dbReference type="InterPro" id="IPR015373">
    <property type="entry name" value="Interferon/interleukin_rcp_dom"/>
</dbReference>
<reference key="1">
    <citation type="journal article" date="2007" name="Nature">
        <title>The medaka draft genome and insights into vertebrate genome evolution.</title>
        <authorList>
            <person name="Kasahara M."/>
            <person name="Naruse K."/>
            <person name="Sasaki S."/>
            <person name="Nakatani Y."/>
            <person name="Qu W."/>
            <person name="Ahsan B."/>
            <person name="Yamada T."/>
            <person name="Nagayasu Y."/>
            <person name="Doi K."/>
            <person name="Kasai Y."/>
            <person name="Jindo T."/>
            <person name="Kobayashi D."/>
            <person name="Shimada A."/>
            <person name="Toyoda A."/>
            <person name="Kuroki Y."/>
            <person name="Fujiyama A."/>
            <person name="Sasaki T."/>
            <person name="Shimizu A."/>
            <person name="Asakawa S."/>
            <person name="Shimizu N."/>
            <person name="Hashimoto S."/>
            <person name="Yang J."/>
            <person name="Lee Y."/>
            <person name="Matsushima K."/>
            <person name="Sugano S."/>
            <person name="Sakaizumi M."/>
            <person name="Narita T."/>
            <person name="Ohishi K."/>
            <person name="Haga S."/>
            <person name="Ohta F."/>
            <person name="Nomoto H."/>
            <person name="Nogata K."/>
            <person name="Morishita T."/>
            <person name="Endo T."/>
            <person name="Shin-I T."/>
            <person name="Takeda H."/>
            <person name="Morishita S."/>
            <person name="Kohara Y."/>
        </authorList>
    </citation>
    <scope>NUCLEOTIDE SEQUENCE [LARGE SCALE GENOMIC DNA]</scope>
    <source>
        <strain>Hd-rR</strain>
    </source>
</reference>
<evidence type="ECO:0000256" key="6">
    <source>
        <dbReference type="SAM" id="Phobius"/>
    </source>
</evidence>
<feature type="signal peptide" evidence="7">
    <location>
        <begin position="1"/>
        <end position="19"/>
    </location>
</feature>
<evidence type="ECO:0000313" key="10">
    <source>
        <dbReference type="Ensembl" id="ENSORLP00020022053.1"/>
    </source>
</evidence>
<evidence type="ECO:0000256" key="1">
    <source>
        <dbReference type="ARBA" id="ARBA00005399"/>
    </source>
</evidence>
<evidence type="ECO:0000256" key="7">
    <source>
        <dbReference type="SAM" id="SignalP"/>
    </source>
</evidence>
<evidence type="ECO:0000259" key="9">
    <source>
        <dbReference type="Pfam" id="PF09294"/>
    </source>
</evidence>
<keyword evidence="4" id="KW-0675">Receptor</keyword>
<dbReference type="Proteomes" id="UP000265180">
    <property type="component" value="Chromosome 24"/>
</dbReference>
<dbReference type="PANTHER" id="PTHR20859">
    <property type="entry name" value="INTERFERON/INTERLEUKIN RECEPTOR"/>
    <property type="match status" value="1"/>
</dbReference>
<feature type="chain" id="PRO_5018337707" description="Fibronectin type-III domain-containing protein" evidence="7">
    <location>
        <begin position="20"/>
        <end position="501"/>
    </location>
</feature>
<dbReference type="PANTHER" id="PTHR20859:SF86">
    <property type="entry name" value="INTERLEUKIN-20 RECEPTOR SUBUNIT ALPHA"/>
    <property type="match status" value="1"/>
</dbReference>